<evidence type="ECO:0000313" key="1">
    <source>
        <dbReference type="EMBL" id="KAF2442889.1"/>
    </source>
</evidence>
<comment type="caution">
    <text evidence="1">The sequence shown here is derived from an EMBL/GenBank/DDBJ whole genome shotgun (WGS) entry which is preliminary data.</text>
</comment>
<dbReference type="GO" id="GO:0005975">
    <property type="term" value="P:carbohydrate metabolic process"/>
    <property type="evidence" value="ECO:0007669"/>
    <property type="project" value="InterPro"/>
</dbReference>
<sequence length="296" mass="33174">MVVACQWMIPCACVPSSPQTVSHPYVGPISTFSINATVQPAPIPSSSVILPLPLYYPSLPTGQQVPLRAKNESWKFPKNFWYSDAGAAYQIEVAAKAESRVPSIWDVLSHRVPSYVVTNETGDVANNNYYQYKEGTVRLQCPDKSLSTVCCPTMSNAILKKIGLKEYVETFLDPFTDDQKAQTNITHMTLTSDFMTAKLRRTYANGYWLIGPAVDPGSGEPYEALRNDLPSIFMKPLRSAYYRDYLEVILKAISEGVNVGYSVKFGIQYVNLTTQERFFKASAFEYVNAFNVYLDQ</sequence>
<keyword evidence="2" id="KW-1185">Reference proteome</keyword>
<dbReference type="InterPro" id="IPR001360">
    <property type="entry name" value="Glyco_hydro_1"/>
</dbReference>
<gene>
    <name evidence="1" type="ORF">P171DRAFT_486859</name>
</gene>
<protein>
    <submittedName>
        <fullName evidence="1">Glycoside hydrolase family 1 protein</fullName>
    </submittedName>
</protein>
<proteinExistence type="predicted"/>
<dbReference type="Gene3D" id="3.20.20.80">
    <property type="entry name" value="Glycosidases"/>
    <property type="match status" value="2"/>
</dbReference>
<accession>A0A9P4PH58</accession>
<dbReference type="AlphaFoldDB" id="A0A9P4PH58"/>
<dbReference type="Proteomes" id="UP000799764">
    <property type="component" value="Unassembled WGS sequence"/>
</dbReference>
<reference evidence="1" key="1">
    <citation type="journal article" date="2020" name="Stud. Mycol.">
        <title>101 Dothideomycetes genomes: a test case for predicting lifestyles and emergence of pathogens.</title>
        <authorList>
            <person name="Haridas S."/>
            <person name="Albert R."/>
            <person name="Binder M."/>
            <person name="Bloem J."/>
            <person name="Labutti K."/>
            <person name="Salamov A."/>
            <person name="Andreopoulos B."/>
            <person name="Baker S."/>
            <person name="Barry K."/>
            <person name="Bills G."/>
            <person name="Bluhm B."/>
            <person name="Cannon C."/>
            <person name="Castanera R."/>
            <person name="Culley D."/>
            <person name="Daum C."/>
            <person name="Ezra D."/>
            <person name="Gonzalez J."/>
            <person name="Henrissat B."/>
            <person name="Kuo A."/>
            <person name="Liang C."/>
            <person name="Lipzen A."/>
            <person name="Lutzoni F."/>
            <person name="Magnuson J."/>
            <person name="Mondo S."/>
            <person name="Nolan M."/>
            <person name="Ohm R."/>
            <person name="Pangilinan J."/>
            <person name="Park H.-J."/>
            <person name="Ramirez L."/>
            <person name="Alfaro M."/>
            <person name="Sun H."/>
            <person name="Tritt A."/>
            <person name="Yoshinaga Y."/>
            <person name="Zwiers L.-H."/>
            <person name="Turgeon B."/>
            <person name="Goodwin S."/>
            <person name="Spatafora J."/>
            <person name="Crous P."/>
            <person name="Grigoriev I."/>
        </authorList>
    </citation>
    <scope>NUCLEOTIDE SEQUENCE</scope>
    <source>
        <strain evidence="1">CBS 690.94</strain>
    </source>
</reference>
<dbReference type="PROSITE" id="PS00653">
    <property type="entry name" value="GLYCOSYL_HYDROL_F1_2"/>
    <property type="match status" value="1"/>
</dbReference>
<dbReference type="InterPro" id="IPR033132">
    <property type="entry name" value="GH_1_N_CS"/>
</dbReference>
<dbReference type="Pfam" id="PF00232">
    <property type="entry name" value="Glyco_hydro_1"/>
    <property type="match status" value="1"/>
</dbReference>
<organism evidence="1 2">
    <name type="scientific">Karstenula rhodostoma CBS 690.94</name>
    <dbReference type="NCBI Taxonomy" id="1392251"/>
    <lineage>
        <taxon>Eukaryota</taxon>
        <taxon>Fungi</taxon>
        <taxon>Dikarya</taxon>
        <taxon>Ascomycota</taxon>
        <taxon>Pezizomycotina</taxon>
        <taxon>Dothideomycetes</taxon>
        <taxon>Pleosporomycetidae</taxon>
        <taxon>Pleosporales</taxon>
        <taxon>Massarineae</taxon>
        <taxon>Didymosphaeriaceae</taxon>
        <taxon>Karstenula</taxon>
    </lineage>
</organism>
<evidence type="ECO:0000313" key="2">
    <source>
        <dbReference type="Proteomes" id="UP000799764"/>
    </source>
</evidence>
<keyword evidence="1" id="KW-0378">Hydrolase</keyword>
<dbReference type="OrthoDB" id="65569at2759"/>
<name>A0A9P4PH58_9PLEO</name>
<dbReference type="SUPFAM" id="SSF51445">
    <property type="entry name" value="(Trans)glycosidases"/>
    <property type="match status" value="2"/>
</dbReference>
<dbReference type="InterPro" id="IPR017853">
    <property type="entry name" value="GH"/>
</dbReference>
<dbReference type="EMBL" id="MU001503">
    <property type="protein sequence ID" value="KAF2442889.1"/>
    <property type="molecule type" value="Genomic_DNA"/>
</dbReference>
<dbReference type="GO" id="GO:0004553">
    <property type="term" value="F:hydrolase activity, hydrolyzing O-glycosyl compounds"/>
    <property type="evidence" value="ECO:0007669"/>
    <property type="project" value="InterPro"/>
</dbReference>